<dbReference type="PANTHER" id="PTHR42901:SF1">
    <property type="entry name" value="ALCOHOL DEHYDROGENASE"/>
    <property type="match status" value="1"/>
</dbReference>
<keyword evidence="2" id="KW-0560">Oxidoreductase</keyword>
<dbReference type="PRINTS" id="PR00080">
    <property type="entry name" value="SDRFAMILY"/>
</dbReference>
<comment type="similarity">
    <text evidence="1 3">Belongs to the short-chain dehydrogenases/reductases (SDR) family.</text>
</comment>
<dbReference type="AlphaFoldDB" id="A0A0G1DGV1"/>
<proteinExistence type="inferred from homology"/>
<dbReference type="InterPro" id="IPR036291">
    <property type="entry name" value="NAD(P)-bd_dom_sf"/>
</dbReference>
<dbReference type="CDD" id="cd05233">
    <property type="entry name" value="SDR_c"/>
    <property type="match status" value="1"/>
</dbReference>
<dbReference type="InterPro" id="IPR002347">
    <property type="entry name" value="SDR_fam"/>
</dbReference>
<comment type="caution">
    <text evidence="4">The sequence shown here is derived from an EMBL/GenBank/DDBJ whole genome shotgun (WGS) entry which is preliminary data.</text>
</comment>
<sequence length="240" mass="26970">MKLSGKTVVIAGASGGIGNALIERLAKEEVYFIFIGRSEEKLKELVKKYGNLHKYYIADFTNEKSIQNLIKSMKKDLVKIDVLINSAGIGVYKPFPDVGFDELRDSFYINVFAPFWVTQGLLPLMRKSSSSVVISLGSGMGILPREMRSVYCATKFALRGMMLSLAQEIRGKRPQIVLITLGSTLTDFGPLTVSDKKRKMSRGKSYFKPDWVADKLTNIIKSENRLSEYRIFPRGYSSEV</sequence>
<dbReference type="Pfam" id="PF00106">
    <property type="entry name" value="adh_short"/>
    <property type="match status" value="1"/>
</dbReference>
<organism evidence="4 5">
    <name type="scientific">Candidatus Woesebacteria bacterium GW2011_GWB1_43_14</name>
    <dbReference type="NCBI Taxonomy" id="1618578"/>
    <lineage>
        <taxon>Bacteria</taxon>
        <taxon>Candidatus Woeseibacteriota</taxon>
    </lineage>
</organism>
<dbReference type="GO" id="GO:0016491">
    <property type="term" value="F:oxidoreductase activity"/>
    <property type="evidence" value="ECO:0007669"/>
    <property type="project" value="UniProtKB-KW"/>
</dbReference>
<protein>
    <submittedName>
        <fullName evidence="4">Short-chain dehydrogenase/reductase SDR</fullName>
    </submittedName>
</protein>
<evidence type="ECO:0000256" key="3">
    <source>
        <dbReference type="RuleBase" id="RU000363"/>
    </source>
</evidence>
<dbReference type="PANTHER" id="PTHR42901">
    <property type="entry name" value="ALCOHOL DEHYDROGENASE"/>
    <property type="match status" value="1"/>
</dbReference>
<dbReference type="PRINTS" id="PR00081">
    <property type="entry name" value="GDHRDH"/>
</dbReference>
<dbReference type="EMBL" id="LCFQ01000013">
    <property type="protein sequence ID" value="KKS96924.1"/>
    <property type="molecule type" value="Genomic_DNA"/>
</dbReference>
<dbReference type="Gene3D" id="3.40.50.720">
    <property type="entry name" value="NAD(P)-binding Rossmann-like Domain"/>
    <property type="match status" value="1"/>
</dbReference>
<reference evidence="4 5" key="1">
    <citation type="journal article" date="2015" name="Nature">
        <title>rRNA introns, odd ribosomes, and small enigmatic genomes across a large radiation of phyla.</title>
        <authorList>
            <person name="Brown C.T."/>
            <person name="Hug L.A."/>
            <person name="Thomas B.C."/>
            <person name="Sharon I."/>
            <person name="Castelle C.J."/>
            <person name="Singh A."/>
            <person name="Wilkins M.J."/>
            <person name="Williams K.H."/>
            <person name="Banfield J.F."/>
        </authorList>
    </citation>
    <scope>NUCLEOTIDE SEQUENCE [LARGE SCALE GENOMIC DNA]</scope>
</reference>
<evidence type="ECO:0000313" key="5">
    <source>
        <dbReference type="Proteomes" id="UP000034090"/>
    </source>
</evidence>
<evidence type="ECO:0000256" key="2">
    <source>
        <dbReference type="ARBA" id="ARBA00023002"/>
    </source>
</evidence>
<dbReference type="SUPFAM" id="SSF51735">
    <property type="entry name" value="NAD(P)-binding Rossmann-fold domains"/>
    <property type="match status" value="1"/>
</dbReference>
<dbReference type="InterPro" id="IPR020904">
    <property type="entry name" value="Sc_DH/Rdtase_CS"/>
</dbReference>
<evidence type="ECO:0000256" key="1">
    <source>
        <dbReference type="ARBA" id="ARBA00006484"/>
    </source>
</evidence>
<accession>A0A0G1DGV1</accession>
<gene>
    <name evidence="4" type="ORF">UV74_C0013G0046</name>
</gene>
<dbReference type="Proteomes" id="UP000034090">
    <property type="component" value="Unassembled WGS sequence"/>
</dbReference>
<name>A0A0G1DGV1_9BACT</name>
<evidence type="ECO:0000313" key="4">
    <source>
        <dbReference type="EMBL" id="KKS96924.1"/>
    </source>
</evidence>
<dbReference type="STRING" id="1618578.UV74_C0013G0046"/>
<dbReference type="PROSITE" id="PS00061">
    <property type="entry name" value="ADH_SHORT"/>
    <property type="match status" value="1"/>
</dbReference>